<proteinExistence type="predicted"/>
<dbReference type="PROSITE" id="PS51257">
    <property type="entry name" value="PROKAR_LIPOPROTEIN"/>
    <property type="match status" value="1"/>
</dbReference>
<dbReference type="Pfam" id="PF14092">
    <property type="entry name" value="DUF4270"/>
    <property type="match status" value="1"/>
</dbReference>
<reference evidence="2" key="1">
    <citation type="journal article" date="2019" name="Int. J. Syst. Evol. Microbiol.">
        <title>The Global Catalogue of Microorganisms (GCM) 10K type strain sequencing project: providing services to taxonomists for standard genome sequencing and annotation.</title>
        <authorList>
            <consortium name="The Broad Institute Genomics Platform"/>
            <consortium name="The Broad Institute Genome Sequencing Center for Infectious Disease"/>
            <person name="Wu L."/>
            <person name="Ma J."/>
        </authorList>
    </citation>
    <scope>NUCLEOTIDE SEQUENCE [LARGE SCALE GENOMIC DNA]</scope>
    <source>
        <strain evidence="2">JCM 17452</strain>
    </source>
</reference>
<protein>
    <submittedName>
        <fullName evidence="1">DUF4270 domain-containing protein</fullName>
    </submittedName>
</protein>
<dbReference type="RefSeq" id="WP_139001443.1">
    <property type="nucleotide sequence ID" value="NZ_BAABAV010000001.1"/>
</dbReference>
<dbReference type="Proteomes" id="UP001500027">
    <property type="component" value="Unassembled WGS sequence"/>
</dbReference>
<evidence type="ECO:0000313" key="2">
    <source>
        <dbReference type="Proteomes" id="UP001500027"/>
    </source>
</evidence>
<gene>
    <name evidence="1" type="ORF">GCM10022257_07020</name>
</gene>
<dbReference type="EMBL" id="BAABAV010000001">
    <property type="protein sequence ID" value="GAA4268601.1"/>
    <property type="molecule type" value="Genomic_DNA"/>
</dbReference>
<name>A0ABP8E926_9FLAO</name>
<accession>A0ABP8E926</accession>
<dbReference type="InterPro" id="IPR025366">
    <property type="entry name" value="DUF4270"/>
</dbReference>
<organism evidence="1 2">
    <name type="scientific">Hyunsoonleella aestuarii</name>
    <dbReference type="NCBI Taxonomy" id="912802"/>
    <lineage>
        <taxon>Bacteria</taxon>
        <taxon>Pseudomonadati</taxon>
        <taxon>Bacteroidota</taxon>
        <taxon>Flavobacteriia</taxon>
        <taxon>Flavobacteriales</taxon>
        <taxon>Flavobacteriaceae</taxon>
    </lineage>
</organism>
<evidence type="ECO:0000313" key="1">
    <source>
        <dbReference type="EMBL" id="GAA4268601.1"/>
    </source>
</evidence>
<sequence>MKKIFKALKFIGAGAFLVLTFIACDKEFNSIDSDVLGKENSNFSTNKFDITPLAYNKKLENVQVNGLNSNLLGFYEDPIYGTTTASIVTQLTPLSFDPDFGVNPVIDSVIMRIPYFSTPIGTDENNGTEYRLDSLYGNVEAPIKLSIYQSDYLLRDFNPTGEPNSPQNYFSKADRDLTNPTHNFVFSNNTSVDFDQQIIGSPLFEKLDFKPSALATITKTGTGDDEAVTESTPSFREKLDNNFWKTLIIDKEDDPVLSNANNFRNYFRGLYIKAEPASIDGSMILVNLASTEANITIYYTNGETDSRTQTSFVLNFTGNRLNTFINDFSFNGIPLTDGDDNQGDNKLLLKGTAAGSMTIIDLFANEDFQALKDEFTDGDNALKLINEARLTIFEDHESINSDSQIHKYDRLYVYDLNNNTSTIDYAFDPTENTASPINSKVVHLGLRDTINVNGVERMGYKIRITEHIKNILLRDSLNTKLGLVVSNNVNYIANANILNITDDVEGIPAATIITPRGTVLWGSNDNIETDLQMKLEIFYTEPNN</sequence>
<comment type="caution">
    <text evidence="1">The sequence shown here is derived from an EMBL/GenBank/DDBJ whole genome shotgun (WGS) entry which is preliminary data.</text>
</comment>
<keyword evidence="2" id="KW-1185">Reference proteome</keyword>